<feature type="region of interest" description="Disordered" evidence="1">
    <location>
        <begin position="450"/>
        <end position="561"/>
    </location>
</feature>
<feature type="region of interest" description="Disordered" evidence="1">
    <location>
        <begin position="48"/>
        <end position="93"/>
    </location>
</feature>
<feature type="compositionally biased region" description="Polar residues" evidence="1">
    <location>
        <begin position="536"/>
        <end position="547"/>
    </location>
</feature>
<accession>A0ABR4CWY2</accession>
<feature type="compositionally biased region" description="Polar residues" evidence="1">
    <location>
        <begin position="48"/>
        <end position="60"/>
    </location>
</feature>
<reference evidence="2 3" key="1">
    <citation type="journal article" date="2024" name="Commun. Biol.">
        <title>Comparative genomic analysis of thermophilic fungi reveals convergent evolutionary adaptations and gene losses.</title>
        <authorList>
            <person name="Steindorff A.S."/>
            <person name="Aguilar-Pontes M.V."/>
            <person name="Robinson A.J."/>
            <person name="Andreopoulos B."/>
            <person name="LaButti K."/>
            <person name="Kuo A."/>
            <person name="Mondo S."/>
            <person name="Riley R."/>
            <person name="Otillar R."/>
            <person name="Haridas S."/>
            <person name="Lipzen A."/>
            <person name="Grimwood J."/>
            <person name="Schmutz J."/>
            <person name="Clum A."/>
            <person name="Reid I.D."/>
            <person name="Moisan M.C."/>
            <person name="Butler G."/>
            <person name="Nguyen T.T.M."/>
            <person name="Dewar K."/>
            <person name="Conant G."/>
            <person name="Drula E."/>
            <person name="Henrissat B."/>
            <person name="Hansel C."/>
            <person name="Singer S."/>
            <person name="Hutchinson M.I."/>
            <person name="de Vries R.P."/>
            <person name="Natvig D.O."/>
            <person name="Powell A.J."/>
            <person name="Tsang A."/>
            <person name="Grigoriev I.V."/>
        </authorList>
    </citation>
    <scope>NUCLEOTIDE SEQUENCE [LARGE SCALE GENOMIC DNA]</scope>
    <source>
        <strain evidence="2 3">CBS 494.80</strain>
    </source>
</reference>
<dbReference type="Proteomes" id="UP001595075">
    <property type="component" value="Unassembled WGS sequence"/>
</dbReference>
<gene>
    <name evidence="2" type="ORF">VTL71DRAFT_8178</name>
</gene>
<feature type="region of interest" description="Disordered" evidence="1">
    <location>
        <begin position="578"/>
        <end position="603"/>
    </location>
</feature>
<feature type="compositionally biased region" description="Low complexity" evidence="1">
    <location>
        <begin position="500"/>
        <end position="510"/>
    </location>
</feature>
<organism evidence="2 3">
    <name type="scientific">Oculimacula yallundae</name>
    <dbReference type="NCBI Taxonomy" id="86028"/>
    <lineage>
        <taxon>Eukaryota</taxon>
        <taxon>Fungi</taxon>
        <taxon>Dikarya</taxon>
        <taxon>Ascomycota</taxon>
        <taxon>Pezizomycotina</taxon>
        <taxon>Leotiomycetes</taxon>
        <taxon>Helotiales</taxon>
        <taxon>Ploettnerulaceae</taxon>
        <taxon>Oculimacula</taxon>
    </lineage>
</organism>
<feature type="compositionally biased region" description="Low complexity" evidence="1">
    <location>
        <begin position="360"/>
        <end position="371"/>
    </location>
</feature>
<evidence type="ECO:0000313" key="3">
    <source>
        <dbReference type="Proteomes" id="UP001595075"/>
    </source>
</evidence>
<sequence length="603" mass="66738">MFATLLHNRACLLHAPFLPPKDTYCRQPYFKIIMADWLRPVFGRKAQGSSISERPSNISCDESADSEDGNVPTPNPRLRPASRVSSYIGIRPATPPIPEAPDTFYSFKDPESIYHEPSPDQMAEMLKVVMMTQSFGTSVPIEYNSTILHVLEAYQEMRMELKRREEAIEELKESHTKDIKDFEALATQWEIKEQNYKTELKKLEVMLSKTEDGLEKVSLARSKSTVHGSQKVGESIKRDIGTIKARHAARISREHSDMVGETSIDPATSYRYRADRFFKTRIRTNPQASTIVNDSEDHEMVPRIVQPRASSDSLALYGSPAQIEEPTSYFEASHKDPASLPKAQLNVLEGEPAHGGFGVEFGSSSSESQSSTNTHHEAFSPIAVSRGLGIGYQTPQREAVKRTVPKKPSTQSIGESYISQYDTLSRDSPQQMGFSFRPGDDAEALAQRLRTGQTPKRPMSHYVRAQSSSEEARYAPSQKPEPSTHLVTSMEGDRRPPLPSSKTSSSSRQRSIQDFEGFKRDDSNNSLVTALRDNSGRSSANGSQHSIQARRKLNRNSGSSDAVTAAALALNIATGARRFSAQRKSGSDSLDGSSQGGNSSKTK</sequence>
<feature type="compositionally biased region" description="Basic and acidic residues" evidence="1">
    <location>
        <begin position="511"/>
        <end position="523"/>
    </location>
</feature>
<feature type="compositionally biased region" description="Low complexity" evidence="1">
    <location>
        <begin position="587"/>
        <end position="603"/>
    </location>
</feature>
<feature type="region of interest" description="Disordered" evidence="1">
    <location>
        <begin position="395"/>
        <end position="415"/>
    </location>
</feature>
<keyword evidence="3" id="KW-1185">Reference proteome</keyword>
<evidence type="ECO:0000256" key="1">
    <source>
        <dbReference type="SAM" id="MobiDB-lite"/>
    </source>
</evidence>
<protein>
    <submittedName>
        <fullName evidence="2">Uncharacterized protein</fullName>
    </submittedName>
</protein>
<feature type="region of interest" description="Disordered" evidence="1">
    <location>
        <begin position="353"/>
        <end position="376"/>
    </location>
</feature>
<comment type="caution">
    <text evidence="2">The sequence shown here is derived from an EMBL/GenBank/DDBJ whole genome shotgun (WGS) entry which is preliminary data.</text>
</comment>
<evidence type="ECO:0000313" key="2">
    <source>
        <dbReference type="EMBL" id="KAL2074400.1"/>
    </source>
</evidence>
<dbReference type="EMBL" id="JAZHXI010000002">
    <property type="protein sequence ID" value="KAL2074400.1"/>
    <property type="molecule type" value="Genomic_DNA"/>
</dbReference>
<proteinExistence type="predicted"/>
<name>A0ABR4CWY2_9HELO</name>